<evidence type="ECO:0000313" key="2">
    <source>
        <dbReference type="EMBL" id="KAJ1089454.1"/>
    </source>
</evidence>
<keyword evidence="3" id="KW-1185">Reference proteome</keyword>
<name>A0AAV7LEM7_PLEWA</name>
<gene>
    <name evidence="2" type="ORF">NDU88_002605</name>
</gene>
<accession>A0AAV7LEM7</accession>
<proteinExistence type="predicted"/>
<dbReference type="Proteomes" id="UP001066276">
    <property type="component" value="Chromosome 11"/>
</dbReference>
<evidence type="ECO:0000313" key="3">
    <source>
        <dbReference type="Proteomes" id="UP001066276"/>
    </source>
</evidence>
<comment type="caution">
    <text evidence="2">The sequence shown here is derived from an EMBL/GenBank/DDBJ whole genome shotgun (WGS) entry which is preliminary data.</text>
</comment>
<evidence type="ECO:0000256" key="1">
    <source>
        <dbReference type="SAM" id="MobiDB-lite"/>
    </source>
</evidence>
<dbReference type="AlphaFoldDB" id="A0AAV7LEM7"/>
<sequence>MGHPPGRRAEGRTSDNSKRGDGVRASLSCALYLPRFPPLMPVLDQLWLFWQCGITERARIETCIIGS</sequence>
<feature type="region of interest" description="Disordered" evidence="1">
    <location>
        <begin position="1"/>
        <end position="23"/>
    </location>
</feature>
<reference evidence="2" key="1">
    <citation type="journal article" date="2022" name="bioRxiv">
        <title>Sequencing and chromosome-scale assembly of the giantPleurodeles waltlgenome.</title>
        <authorList>
            <person name="Brown T."/>
            <person name="Elewa A."/>
            <person name="Iarovenko S."/>
            <person name="Subramanian E."/>
            <person name="Araus A.J."/>
            <person name="Petzold A."/>
            <person name="Susuki M."/>
            <person name="Suzuki K.-i.T."/>
            <person name="Hayashi T."/>
            <person name="Toyoda A."/>
            <person name="Oliveira C."/>
            <person name="Osipova E."/>
            <person name="Leigh N.D."/>
            <person name="Simon A."/>
            <person name="Yun M.H."/>
        </authorList>
    </citation>
    <scope>NUCLEOTIDE SEQUENCE</scope>
    <source>
        <strain evidence="2">20211129_DDA</strain>
        <tissue evidence="2">Liver</tissue>
    </source>
</reference>
<protein>
    <submittedName>
        <fullName evidence="2">Uncharacterized protein</fullName>
    </submittedName>
</protein>
<organism evidence="2 3">
    <name type="scientific">Pleurodeles waltl</name>
    <name type="common">Iberian ribbed newt</name>
    <dbReference type="NCBI Taxonomy" id="8319"/>
    <lineage>
        <taxon>Eukaryota</taxon>
        <taxon>Metazoa</taxon>
        <taxon>Chordata</taxon>
        <taxon>Craniata</taxon>
        <taxon>Vertebrata</taxon>
        <taxon>Euteleostomi</taxon>
        <taxon>Amphibia</taxon>
        <taxon>Batrachia</taxon>
        <taxon>Caudata</taxon>
        <taxon>Salamandroidea</taxon>
        <taxon>Salamandridae</taxon>
        <taxon>Pleurodelinae</taxon>
        <taxon>Pleurodeles</taxon>
    </lineage>
</organism>
<dbReference type="EMBL" id="JANPWB010000015">
    <property type="protein sequence ID" value="KAJ1089454.1"/>
    <property type="molecule type" value="Genomic_DNA"/>
</dbReference>
<feature type="compositionally biased region" description="Basic and acidic residues" evidence="1">
    <location>
        <begin position="7"/>
        <end position="22"/>
    </location>
</feature>